<dbReference type="Pfam" id="PF13350">
    <property type="entry name" value="Y_phosphatase3"/>
    <property type="match status" value="1"/>
</dbReference>
<proteinExistence type="predicted"/>
<sequence>MAAPTLPTLPPPFVNIEGLVNLRAVGGFAAPKTKPVILYRSAELSRITPKGKEQLQALGNHDVFDFRADDEIASYKPPAPDVPGVKFHRTPVAEDWGYDPASTAARMQSFVNNERAMFVKMNSEILETAGPAFEKVLRYMVENPSEPCLIHCTVRKDRTGIFTALVLSILGVPDDEITVKYALSTPALKPVMPIIIARFKQKVGDLENWDGFNNLLSSKYAFFLTPVQYGIDENPNLNRPENMLAILQMVREKYGGAERWILSNTTLAAVDLETLRNTYLV</sequence>
<dbReference type="InterPro" id="IPR026893">
    <property type="entry name" value="Tyr/Ser_Pase_IphP-type"/>
</dbReference>
<dbReference type="Proteomes" id="UP000613580">
    <property type="component" value="Unassembled WGS sequence"/>
</dbReference>
<reference evidence="1" key="1">
    <citation type="submission" date="2020-05" db="EMBL/GenBank/DDBJ databases">
        <title>Mycena genomes resolve the evolution of fungal bioluminescence.</title>
        <authorList>
            <person name="Tsai I.J."/>
        </authorList>
    </citation>
    <scope>NUCLEOTIDE SEQUENCE</scope>
    <source>
        <strain evidence="1">110903Hualien_Pintung</strain>
    </source>
</reference>
<dbReference type="PANTHER" id="PTHR31126">
    <property type="entry name" value="TYROSINE-PROTEIN PHOSPHATASE"/>
    <property type="match status" value="1"/>
</dbReference>
<dbReference type="GO" id="GO:0004721">
    <property type="term" value="F:phosphoprotein phosphatase activity"/>
    <property type="evidence" value="ECO:0007669"/>
    <property type="project" value="InterPro"/>
</dbReference>
<dbReference type="InterPro" id="IPR029021">
    <property type="entry name" value="Prot-tyrosine_phosphatase-like"/>
</dbReference>
<keyword evidence="2" id="KW-1185">Reference proteome</keyword>
<evidence type="ECO:0008006" key="3">
    <source>
        <dbReference type="Google" id="ProtNLM"/>
    </source>
</evidence>
<dbReference type="AlphaFoldDB" id="A0A8H6VVT6"/>
<dbReference type="PANTHER" id="PTHR31126:SF1">
    <property type="entry name" value="TYROSINE SPECIFIC PROTEIN PHOSPHATASES DOMAIN-CONTAINING PROTEIN"/>
    <property type="match status" value="1"/>
</dbReference>
<comment type="caution">
    <text evidence="1">The sequence shown here is derived from an EMBL/GenBank/DDBJ whole genome shotgun (WGS) entry which is preliminary data.</text>
</comment>
<evidence type="ECO:0000313" key="2">
    <source>
        <dbReference type="Proteomes" id="UP000613580"/>
    </source>
</evidence>
<protein>
    <recommendedName>
        <fullName evidence="3">Tyrosine specific protein phosphatases domain-containing protein</fullName>
    </recommendedName>
</protein>
<dbReference type="SUPFAM" id="SSF52799">
    <property type="entry name" value="(Phosphotyrosine protein) phosphatases II"/>
    <property type="match status" value="1"/>
</dbReference>
<dbReference type="OrthoDB" id="9988524at2759"/>
<accession>A0A8H6VVT6</accession>
<gene>
    <name evidence="1" type="ORF">HMN09_01314600</name>
</gene>
<dbReference type="EMBL" id="JACAZE010000027">
    <property type="protein sequence ID" value="KAF7290094.1"/>
    <property type="molecule type" value="Genomic_DNA"/>
</dbReference>
<evidence type="ECO:0000313" key="1">
    <source>
        <dbReference type="EMBL" id="KAF7290094.1"/>
    </source>
</evidence>
<dbReference type="Gene3D" id="3.90.190.10">
    <property type="entry name" value="Protein tyrosine phosphatase superfamily"/>
    <property type="match status" value="1"/>
</dbReference>
<name>A0A8H6VVT6_MYCCL</name>
<organism evidence="1 2">
    <name type="scientific">Mycena chlorophos</name>
    <name type="common">Agaric fungus</name>
    <name type="synonym">Agaricus chlorophos</name>
    <dbReference type="NCBI Taxonomy" id="658473"/>
    <lineage>
        <taxon>Eukaryota</taxon>
        <taxon>Fungi</taxon>
        <taxon>Dikarya</taxon>
        <taxon>Basidiomycota</taxon>
        <taxon>Agaricomycotina</taxon>
        <taxon>Agaricomycetes</taxon>
        <taxon>Agaricomycetidae</taxon>
        <taxon>Agaricales</taxon>
        <taxon>Marasmiineae</taxon>
        <taxon>Mycenaceae</taxon>
        <taxon>Mycena</taxon>
    </lineage>
</organism>